<keyword evidence="2" id="KW-0333">Golgi apparatus</keyword>
<feature type="region of interest" description="Disordered" evidence="5">
    <location>
        <begin position="118"/>
        <end position="229"/>
    </location>
</feature>
<keyword evidence="4" id="KW-0472">Membrane</keyword>
<dbReference type="EMBL" id="BAAAXF010000018">
    <property type="protein sequence ID" value="GAA3495283.1"/>
    <property type="molecule type" value="Genomic_DNA"/>
</dbReference>
<dbReference type="InterPro" id="IPR038261">
    <property type="entry name" value="GPP34-like_sf"/>
</dbReference>
<keyword evidence="7" id="KW-1185">Reference proteome</keyword>
<evidence type="ECO:0000256" key="2">
    <source>
        <dbReference type="ARBA" id="ARBA00023034"/>
    </source>
</evidence>
<sequence length="403" mass="43209">MPNGPLSLPARLCLLAWDLDPTRAAPVVRAGALADLARRGLLVDDDGIATPRDLDSRTGDPALDGLLELVSESFPHGWRTWVTLHARHTLDAVREHLVAEGVLRAEKHRVLGVFSRPWTTSSLNTPARTPCGGALRPLSSRRPSPAAVSDIDRDGPRPRRGGRPPAHYASGTPRPCRGPRLRRDPPRNWRRPCATRPPRRRPAERAAENRQTADTPRHPGVGRPAASPCASLRLPQSVSAMAWSEVEVEVLEAGGDELARPLPEGGSVPRRRTWITAVPSARGTPSPCGFVAVRAHYRTSAVPSGASMLRASRSRLTSSTNVDDPSSVAGAGKVLRTAERVVAVRSAACGMSAIRGRRRPGGPLRNCVVTVTTPCSLVRLGWLSGRFCLSATGETLNRPSPCA</sequence>
<reference evidence="7" key="1">
    <citation type="journal article" date="2019" name="Int. J. Syst. Evol. Microbiol.">
        <title>The Global Catalogue of Microorganisms (GCM) 10K type strain sequencing project: providing services to taxonomists for standard genome sequencing and annotation.</title>
        <authorList>
            <consortium name="The Broad Institute Genomics Platform"/>
            <consortium name="The Broad Institute Genome Sequencing Center for Infectious Disease"/>
            <person name="Wu L."/>
            <person name="Ma J."/>
        </authorList>
    </citation>
    <scope>NUCLEOTIDE SEQUENCE [LARGE SCALE GENOMIC DNA]</scope>
    <source>
        <strain evidence="7">JCM 4816</strain>
    </source>
</reference>
<dbReference type="Pfam" id="PF05719">
    <property type="entry name" value="GPP34"/>
    <property type="match status" value="1"/>
</dbReference>
<comment type="subcellular location">
    <subcellularLocation>
        <location evidence="1">Golgi apparatus membrane</location>
        <topology evidence="1">Peripheral membrane protein</topology>
        <orientation evidence="1">Cytoplasmic side</orientation>
    </subcellularLocation>
</comment>
<evidence type="ECO:0008006" key="8">
    <source>
        <dbReference type="Google" id="ProtNLM"/>
    </source>
</evidence>
<comment type="caution">
    <text evidence="6">The sequence shown here is derived from an EMBL/GenBank/DDBJ whole genome shotgun (WGS) entry which is preliminary data.</text>
</comment>
<proteinExistence type="predicted"/>
<keyword evidence="3" id="KW-0446">Lipid-binding</keyword>
<feature type="compositionally biased region" description="Polar residues" evidence="5">
    <location>
        <begin position="118"/>
        <end position="127"/>
    </location>
</feature>
<dbReference type="InterPro" id="IPR008628">
    <property type="entry name" value="GPP34-like"/>
</dbReference>
<evidence type="ECO:0000256" key="4">
    <source>
        <dbReference type="ARBA" id="ARBA00023136"/>
    </source>
</evidence>
<gene>
    <name evidence="6" type="ORF">GCM10019016_023830</name>
</gene>
<name>A0ABP6TL89_9ACTN</name>
<evidence type="ECO:0000313" key="6">
    <source>
        <dbReference type="EMBL" id="GAA3495283.1"/>
    </source>
</evidence>
<accession>A0ABP6TL89</accession>
<evidence type="ECO:0000256" key="5">
    <source>
        <dbReference type="SAM" id="MobiDB-lite"/>
    </source>
</evidence>
<evidence type="ECO:0000313" key="7">
    <source>
        <dbReference type="Proteomes" id="UP001501455"/>
    </source>
</evidence>
<dbReference type="Proteomes" id="UP001501455">
    <property type="component" value="Unassembled WGS sequence"/>
</dbReference>
<evidence type="ECO:0000256" key="1">
    <source>
        <dbReference type="ARBA" id="ARBA00004255"/>
    </source>
</evidence>
<organism evidence="6 7">
    <name type="scientific">Streptomyces prasinosporus</name>
    <dbReference type="NCBI Taxonomy" id="68256"/>
    <lineage>
        <taxon>Bacteria</taxon>
        <taxon>Bacillati</taxon>
        <taxon>Actinomycetota</taxon>
        <taxon>Actinomycetes</taxon>
        <taxon>Kitasatosporales</taxon>
        <taxon>Streptomycetaceae</taxon>
        <taxon>Streptomyces</taxon>
        <taxon>Streptomyces albogriseolus group</taxon>
    </lineage>
</organism>
<dbReference type="Gene3D" id="1.10.3630.10">
    <property type="entry name" value="yeast vps74-n-term truncation variant domain like"/>
    <property type="match status" value="1"/>
</dbReference>
<protein>
    <recommendedName>
        <fullName evidence="8">GPP34 family phosphoprotein</fullName>
    </recommendedName>
</protein>
<evidence type="ECO:0000256" key="3">
    <source>
        <dbReference type="ARBA" id="ARBA00023121"/>
    </source>
</evidence>